<name>A0A4R2BG30_9BACI</name>
<reference evidence="1 2" key="1">
    <citation type="journal article" date="2015" name="Stand. Genomic Sci.">
        <title>Genomic Encyclopedia of Bacterial and Archaeal Type Strains, Phase III: the genomes of soil and plant-associated and newly described type strains.</title>
        <authorList>
            <person name="Whitman W.B."/>
            <person name="Woyke T."/>
            <person name="Klenk H.P."/>
            <person name="Zhou Y."/>
            <person name="Lilburn T.G."/>
            <person name="Beck B.J."/>
            <person name="De Vos P."/>
            <person name="Vandamme P."/>
            <person name="Eisen J.A."/>
            <person name="Garrity G."/>
            <person name="Hugenholtz P."/>
            <person name="Kyrpides N.C."/>
        </authorList>
    </citation>
    <scope>NUCLEOTIDE SEQUENCE [LARGE SCALE GENOMIC DNA]</scope>
    <source>
        <strain evidence="1 2">CV53</strain>
    </source>
</reference>
<proteinExistence type="predicted"/>
<evidence type="ECO:0000313" key="1">
    <source>
        <dbReference type="EMBL" id="TCN25463.1"/>
    </source>
</evidence>
<comment type="caution">
    <text evidence="1">The sequence shown here is derived from an EMBL/GenBank/DDBJ whole genome shotgun (WGS) entry which is preliminary data.</text>
</comment>
<evidence type="ECO:0000313" key="2">
    <source>
        <dbReference type="Proteomes" id="UP000295689"/>
    </source>
</evidence>
<gene>
    <name evidence="1" type="ORF">EV146_105120</name>
</gene>
<organism evidence="1 2">
    <name type="scientific">Mesobacillus foraminis</name>
    <dbReference type="NCBI Taxonomy" id="279826"/>
    <lineage>
        <taxon>Bacteria</taxon>
        <taxon>Bacillati</taxon>
        <taxon>Bacillota</taxon>
        <taxon>Bacilli</taxon>
        <taxon>Bacillales</taxon>
        <taxon>Bacillaceae</taxon>
        <taxon>Mesobacillus</taxon>
    </lineage>
</organism>
<dbReference type="RefSeq" id="WP_132005196.1">
    <property type="nucleotide sequence ID" value="NZ_JABUHM010000003.1"/>
</dbReference>
<protein>
    <submittedName>
        <fullName evidence="1">Uncharacterized protein</fullName>
    </submittedName>
</protein>
<dbReference type="AlphaFoldDB" id="A0A4R2BG30"/>
<dbReference type="EMBL" id="SLVV01000005">
    <property type="protein sequence ID" value="TCN25463.1"/>
    <property type="molecule type" value="Genomic_DNA"/>
</dbReference>
<sequence>MIVKTKYDIETFKLNYCLFAEWDGMKYYITVPDTKNDGTITFIQYESGEFNIYRKNTSYWYIREQPLSNLDIWHCRKVLNEYLKDKKEFVPV</sequence>
<dbReference type="Proteomes" id="UP000295689">
    <property type="component" value="Unassembled WGS sequence"/>
</dbReference>
<keyword evidence="2" id="KW-1185">Reference proteome</keyword>
<accession>A0A4R2BG30</accession>